<proteinExistence type="inferred from homology"/>
<protein>
    <recommendedName>
        <fullName evidence="5">Restriction of telomere capping protein 4</fullName>
    </recommendedName>
</protein>
<dbReference type="EMBL" id="VDEP01000305">
    <property type="protein sequence ID" value="KAA1109273.1"/>
    <property type="molecule type" value="Genomic_DNA"/>
</dbReference>
<dbReference type="Pfam" id="PF14474">
    <property type="entry name" value="RTC4"/>
    <property type="match status" value="1"/>
</dbReference>
<evidence type="ECO:0000259" key="9">
    <source>
        <dbReference type="Pfam" id="PF14474"/>
    </source>
</evidence>
<evidence type="ECO:0000256" key="1">
    <source>
        <dbReference type="ARBA" id="ARBA00002738"/>
    </source>
</evidence>
<dbReference type="GO" id="GO:0005737">
    <property type="term" value="C:cytoplasm"/>
    <property type="evidence" value="ECO:0007669"/>
    <property type="project" value="UniProtKB-SubCell"/>
</dbReference>
<evidence type="ECO:0000256" key="8">
    <source>
        <dbReference type="SAM" id="MobiDB-lite"/>
    </source>
</evidence>
<sequence length="322" mass="36201">MPSDPNLLKSLAFKFTTKKHKSKLKKHTKARKSKGNTPNTNPDTLTSGSDRTEEPLEGISSNHIRTASPDKVLEPPIDPTLDLLLPTVHEHTIALAPECPSHGETENSSKMCSFCDEILPIHPSARFIKLNQYLTGLREARPRFSTHNPNALHLPFPRVADHCRLHRAEQDLIPIGLQRGWPMTIDFAGLASRVASHQSYLRQIVLQEIPSVHFDLALENWNSLGPRKVQSMAHEMSTFHVEQPGYYGVQGFRVIMQTLHWIFKSPGIPLHNAMSNEYVMRKVLVAEVAKCLIAEDLGLSITDPKLQEHLEDSRVFGSVLFP</sequence>
<evidence type="ECO:0000313" key="11">
    <source>
        <dbReference type="Proteomes" id="UP000325313"/>
    </source>
</evidence>
<evidence type="ECO:0000256" key="7">
    <source>
        <dbReference type="ARBA" id="ARBA00023242"/>
    </source>
</evidence>
<evidence type="ECO:0000313" key="10">
    <source>
        <dbReference type="EMBL" id="KAA1109273.1"/>
    </source>
</evidence>
<dbReference type="InterPro" id="IPR039024">
    <property type="entry name" value="RTC4"/>
</dbReference>
<evidence type="ECO:0000256" key="2">
    <source>
        <dbReference type="ARBA" id="ARBA00004123"/>
    </source>
</evidence>
<dbReference type="GO" id="GO:0005634">
    <property type="term" value="C:nucleus"/>
    <property type="evidence" value="ECO:0007669"/>
    <property type="project" value="UniProtKB-SubCell"/>
</dbReference>
<organism evidence="10 11">
    <name type="scientific">Puccinia graminis f. sp. tritici</name>
    <dbReference type="NCBI Taxonomy" id="56615"/>
    <lineage>
        <taxon>Eukaryota</taxon>
        <taxon>Fungi</taxon>
        <taxon>Dikarya</taxon>
        <taxon>Basidiomycota</taxon>
        <taxon>Pucciniomycotina</taxon>
        <taxon>Pucciniomycetes</taxon>
        <taxon>Pucciniales</taxon>
        <taxon>Pucciniaceae</taxon>
        <taxon>Puccinia</taxon>
    </lineage>
</organism>
<comment type="similarity">
    <text evidence="4">Belongs to the RTC4 family.</text>
</comment>
<comment type="subcellular location">
    <subcellularLocation>
        <location evidence="3">Cytoplasm</location>
    </subcellularLocation>
    <subcellularLocation>
        <location evidence="2">Nucleus</location>
    </subcellularLocation>
</comment>
<evidence type="ECO:0000256" key="3">
    <source>
        <dbReference type="ARBA" id="ARBA00004496"/>
    </source>
</evidence>
<name>A0A5B0Q8A1_PUCGR</name>
<evidence type="ECO:0000256" key="6">
    <source>
        <dbReference type="ARBA" id="ARBA00022490"/>
    </source>
</evidence>
<keyword evidence="7" id="KW-0539">Nucleus</keyword>
<dbReference type="Proteomes" id="UP000325313">
    <property type="component" value="Unassembled WGS sequence"/>
</dbReference>
<comment type="caution">
    <text evidence="10">The sequence shown here is derived from an EMBL/GenBank/DDBJ whole genome shotgun (WGS) entry which is preliminary data.</text>
</comment>
<gene>
    <name evidence="10" type="ORF">PGTUg99_025138</name>
</gene>
<dbReference type="InterPro" id="IPR028094">
    <property type="entry name" value="RTC4_C"/>
</dbReference>
<reference evidence="10 11" key="1">
    <citation type="submission" date="2019-05" db="EMBL/GenBank/DDBJ databases">
        <title>Emergence of the Ug99 lineage of the wheat stem rust pathogen through somatic hybridization.</title>
        <authorList>
            <person name="Li F."/>
            <person name="Upadhyaya N.M."/>
            <person name="Sperschneider J."/>
            <person name="Matny O."/>
            <person name="Nguyen-Phuc H."/>
            <person name="Mago R."/>
            <person name="Raley C."/>
            <person name="Miller M.E."/>
            <person name="Silverstein K.A.T."/>
            <person name="Henningsen E."/>
            <person name="Hirsch C.D."/>
            <person name="Visser B."/>
            <person name="Pretorius Z.A."/>
            <person name="Steffenson B.J."/>
            <person name="Schwessinger B."/>
            <person name="Dodds P.N."/>
            <person name="Figueroa M."/>
        </authorList>
    </citation>
    <scope>NUCLEOTIDE SEQUENCE [LARGE SCALE GENOMIC DNA]</scope>
    <source>
        <strain evidence="10 11">Ug99</strain>
    </source>
</reference>
<evidence type="ECO:0000256" key="5">
    <source>
        <dbReference type="ARBA" id="ARBA00015162"/>
    </source>
</evidence>
<accession>A0A5B0Q8A1</accession>
<feature type="region of interest" description="Disordered" evidence="8">
    <location>
        <begin position="18"/>
        <end position="61"/>
    </location>
</feature>
<comment type="function">
    <text evidence="1">May be involved in a process influencing telomere capping.</text>
</comment>
<keyword evidence="6" id="KW-0963">Cytoplasm</keyword>
<dbReference type="PANTHER" id="PTHR41391">
    <property type="entry name" value="RESTRICTION OF TELOMERE CAPPING PROTEIN 4"/>
    <property type="match status" value="1"/>
</dbReference>
<feature type="compositionally biased region" description="Basic residues" evidence="8">
    <location>
        <begin position="18"/>
        <end position="34"/>
    </location>
</feature>
<dbReference type="PANTHER" id="PTHR41391:SF1">
    <property type="entry name" value="RESTRICTION OF TELOMERE CAPPING PROTEIN 4"/>
    <property type="match status" value="1"/>
</dbReference>
<feature type="compositionally biased region" description="Polar residues" evidence="8">
    <location>
        <begin position="35"/>
        <end position="49"/>
    </location>
</feature>
<feature type="domain" description="Restriction of telomere capping protein 4 C-terminal" evidence="9">
    <location>
        <begin position="208"/>
        <end position="321"/>
    </location>
</feature>
<evidence type="ECO:0000256" key="4">
    <source>
        <dbReference type="ARBA" id="ARBA00009461"/>
    </source>
</evidence>
<dbReference type="AlphaFoldDB" id="A0A5B0Q8A1"/>